<evidence type="ECO:0000256" key="3">
    <source>
        <dbReference type="ARBA" id="ARBA00022692"/>
    </source>
</evidence>
<organism evidence="7 8">
    <name type="scientific">Marinomonas colpomeniae</name>
    <dbReference type="NCBI Taxonomy" id="2774408"/>
    <lineage>
        <taxon>Bacteria</taxon>
        <taxon>Pseudomonadati</taxon>
        <taxon>Pseudomonadota</taxon>
        <taxon>Gammaproteobacteria</taxon>
        <taxon>Oceanospirillales</taxon>
        <taxon>Oceanospirillaceae</taxon>
        <taxon>Marinomonas</taxon>
    </lineage>
</organism>
<evidence type="ECO:0000313" key="8">
    <source>
        <dbReference type="Proteomes" id="UP000604161"/>
    </source>
</evidence>
<gene>
    <name evidence="7" type="ORF">IF202_07440</name>
</gene>
<dbReference type="RefSeq" id="WP_191594250.1">
    <property type="nucleotide sequence ID" value="NZ_JACYFC010000002.1"/>
</dbReference>
<keyword evidence="3 6" id="KW-0812">Transmembrane</keyword>
<protein>
    <submittedName>
        <fullName evidence="7">Energy-coupling factor transporter transmembrane protein EcfT</fullName>
    </submittedName>
</protein>
<accession>A0ABR8NXW7</accession>
<name>A0ABR8NXW7_9GAMM</name>
<proteinExistence type="inferred from homology"/>
<evidence type="ECO:0000256" key="5">
    <source>
        <dbReference type="ARBA" id="ARBA00023136"/>
    </source>
</evidence>
<evidence type="ECO:0000256" key="6">
    <source>
        <dbReference type="SAM" id="Phobius"/>
    </source>
</evidence>
<reference evidence="7 8" key="1">
    <citation type="submission" date="2020-09" db="EMBL/GenBank/DDBJ databases">
        <title>Marinomonas sp. nov., isolated from the cysticercosis algae of Qingdao, China.</title>
        <authorList>
            <person name="Sun X."/>
        </authorList>
    </citation>
    <scope>NUCLEOTIDE SEQUENCE [LARGE SCALE GENOMIC DNA]</scope>
    <source>
        <strain evidence="7 8">SM2066</strain>
    </source>
</reference>
<keyword evidence="5 6" id="KW-0472">Membrane</keyword>
<dbReference type="Proteomes" id="UP000604161">
    <property type="component" value="Unassembled WGS sequence"/>
</dbReference>
<comment type="similarity">
    <text evidence="2">Belongs to the CbiQ family.</text>
</comment>
<evidence type="ECO:0000313" key="7">
    <source>
        <dbReference type="EMBL" id="MBD5770884.1"/>
    </source>
</evidence>
<dbReference type="InterPro" id="IPR003339">
    <property type="entry name" value="ABC/ECF_trnsptr_transmembrane"/>
</dbReference>
<keyword evidence="8" id="KW-1185">Reference proteome</keyword>
<evidence type="ECO:0000256" key="2">
    <source>
        <dbReference type="ARBA" id="ARBA00008564"/>
    </source>
</evidence>
<dbReference type="Pfam" id="PF02361">
    <property type="entry name" value="CbiQ"/>
    <property type="match status" value="1"/>
</dbReference>
<evidence type="ECO:0000256" key="4">
    <source>
        <dbReference type="ARBA" id="ARBA00022989"/>
    </source>
</evidence>
<dbReference type="CDD" id="cd16914">
    <property type="entry name" value="EcfT"/>
    <property type="match status" value="1"/>
</dbReference>
<feature type="transmembrane region" description="Helical" evidence="6">
    <location>
        <begin position="65"/>
        <end position="82"/>
    </location>
</feature>
<dbReference type="EMBL" id="JACYFC010000002">
    <property type="protein sequence ID" value="MBD5770884.1"/>
    <property type="molecule type" value="Genomic_DNA"/>
</dbReference>
<keyword evidence="4 6" id="KW-1133">Transmembrane helix</keyword>
<comment type="caution">
    <text evidence="7">The sequence shown here is derived from an EMBL/GenBank/DDBJ whole genome shotgun (WGS) entry which is preliminary data.</text>
</comment>
<evidence type="ECO:0000256" key="1">
    <source>
        <dbReference type="ARBA" id="ARBA00004141"/>
    </source>
</evidence>
<sequence length="207" mass="23373">MISLTSPVETRAHHWPAGLKLGLLSLVTFGLFFVDSVIFHGLFLAFVAVLYALPGTVFFKNGWKHLKILWPFVFIVVVWHLFTDELPLGLTVAFRMMSAVGMANLVTMTTRLSDMIDVVHWLTRPLRKLGFNPRVLELSIALVIRMTPVLVSKGQKLTLAWRARSTRRSGWRIILPFTVLALDDADHVAEALKARGGLTNQENQERK</sequence>
<comment type="subcellular location">
    <subcellularLocation>
        <location evidence="1">Membrane</location>
        <topology evidence="1">Multi-pass membrane protein</topology>
    </subcellularLocation>
</comment>
<feature type="transmembrane region" description="Helical" evidence="6">
    <location>
        <begin position="23"/>
        <end position="53"/>
    </location>
</feature>